<evidence type="ECO:0000256" key="1">
    <source>
        <dbReference type="SAM" id="MobiDB-lite"/>
    </source>
</evidence>
<organism evidence="2 3">
    <name type="scientific">Shewanella benthica KT99</name>
    <dbReference type="NCBI Taxonomy" id="314608"/>
    <lineage>
        <taxon>Bacteria</taxon>
        <taxon>Pseudomonadati</taxon>
        <taxon>Pseudomonadota</taxon>
        <taxon>Gammaproteobacteria</taxon>
        <taxon>Alteromonadales</taxon>
        <taxon>Shewanellaceae</taxon>
        <taxon>Shewanella</taxon>
    </lineage>
</organism>
<evidence type="ECO:0000313" key="3">
    <source>
        <dbReference type="Proteomes" id="UP000005839"/>
    </source>
</evidence>
<dbReference type="EMBL" id="ABIC01000033">
    <property type="protein sequence ID" value="EDP99720.1"/>
    <property type="molecule type" value="Genomic_DNA"/>
</dbReference>
<name>A9EIP7_9GAMM</name>
<protein>
    <submittedName>
        <fullName evidence="2">Uncharacterized protein</fullName>
    </submittedName>
</protein>
<sequence length="37" mass="4163">MDHAKAKGIKQRGDKQEARNKVKLAKSAVKPHSYTIE</sequence>
<feature type="region of interest" description="Disordered" evidence="1">
    <location>
        <begin position="1"/>
        <end position="37"/>
    </location>
</feature>
<reference evidence="2 3" key="1">
    <citation type="submission" date="2007-10" db="EMBL/GenBank/DDBJ databases">
        <authorList>
            <person name="Yayanos A."/>
            <person name="Ferriera S."/>
            <person name="Johnson J."/>
            <person name="Kravitz S."/>
            <person name="Halpern A."/>
            <person name="Remington K."/>
            <person name="Beeson K."/>
            <person name="Tran B."/>
            <person name="Rogers Y.-H."/>
            <person name="Friedman R."/>
            <person name="Venter J.C."/>
        </authorList>
    </citation>
    <scope>NUCLEOTIDE SEQUENCE [LARGE SCALE GENOMIC DNA]</scope>
    <source>
        <strain evidence="2 3">KT99</strain>
    </source>
</reference>
<dbReference type="AlphaFoldDB" id="A9EIP7"/>
<evidence type="ECO:0000313" key="2">
    <source>
        <dbReference type="EMBL" id="EDP99720.1"/>
    </source>
</evidence>
<gene>
    <name evidence="2" type="ORF">KT99_01142</name>
</gene>
<feature type="compositionally biased region" description="Basic and acidic residues" evidence="1">
    <location>
        <begin position="1"/>
        <end position="20"/>
    </location>
</feature>
<proteinExistence type="predicted"/>
<comment type="caution">
    <text evidence="2">The sequence shown here is derived from an EMBL/GenBank/DDBJ whole genome shotgun (WGS) entry which is preliminary data.</text>
</comment>
<accession>A9EIP7</accession>
<keyword evidence="3" id="KW-1185">Reference proteome</keyword>
<dbReference type="Proteomes" id="UP000005839">
    <property type="component" value="Unassembled WGS sequence"/>
</dbReference>